<dbReference type="OrthoDB" id="5740883at2"/>
<dbReference type="SUPFAM" id="SSF46689">
    <property type="entry name" value="Homeodomain-like"/>
    <property type="match status" value="2"/>
</dbReference>
<organism evidence="5 6">
    <name type="scientific">Vibrio pectenicida</name>
    <dbReference type="NCBI Taxonomy" id="62763"/>
    <lineage>
        <taxon>Bacteria</taxon>
        <taxon>Pseudomonadati</taxon>
        <taxon>Pseudomonadota</taxon>
        <taxon>Gammaproteobacteria</taxon>
        <taxon>Vibrionales</taxon>
        <taxon>Vibrionaceae</taxon>
        <taxon>Vibrio</taxon>
    </lineage>
</organism>
<dbReference type="Gene3D" id="2.60.120.10">
    <property type="entry name" value="Jelly Rolls"/>
    <property type="match status" value="1"/>
</dbReference>
<dbReference type="SMART" id="SM00342">
    <property type="entry name" value="HTH_ARAC"/>
    <property type="match status" value="1"/>
</dbReference>
<dbReference type="GO" id="GO:0043565">
    <property type="term" value="F:sequence-specific DNA binding"/>
    <property type="evidence" value="ECO:0007669"/>
    <property type="project" value="InterPro"/>
</dbReference>
<protein>
    <submittedName>
        <fullName evidence="5">AraC family transcriptional regulator</fullName>
    </submittedName>
</protein>
<dbReference type="SUPFAM" id="SSF51182">
    <property type="entry name" value="RmlC-like cupins"/>
    <property type="match status" value="1"/>
</dbReference>
<gene>
    <name evidence="5" type="ORF">EJA03_10300</name>
</gene>
<evidence type="ECO:0000313" key="5">
    <source>
        <dbReference type="EMBL" id="RSD31118.1"/>
    </source>
</evidence>
<dbReference type="Pfam" id="PF12833">
    <property type="entry name" value="HTH_18"/>
    <property type="match status" value="1"/>
</dbReference>
<dbReference type="InterPro" id="IPR011051">
    <property type="entry name" value="RmlC_Cupin_sf"/>
</dbReference>
<reference evidence="5 6" key="1">
    <citation type="submission" date="2018-12" db="EMBL/GenBank/DDBJ databases">
        <title>Genomic taxonomy of the Vibrionaceae family.</title>
        <authorList>
            <person name="Gomez-Gil B."/>
            <person name="Enciso-Ibarra K."/>
        </authorList>
    </citation>
    <scope>NUCLEOTIDE SEQUENCE [LARGE SCALE GENOMIC DNA]</scope>
    <source>
        <strain evidence="5 6">CAIM 594</strain>
    </source>
</reference>
<dbReference type="InterPro" id="IPR018060">
    <property type="entry name" value="HTH_AraC"/>
</dbReference>
<comment type="caution">
    <text evidence="5">The sequence shown here is derived from an EMBL/GenBank/DDBJ whole genome shotgun (WGS) entry which is preliminary data.</text>
</comment>
<proteinExistence type="predicted"/>
<evidence type="ECO:0000313" key="6">
    <source>
        <dbReference type="Proteomes" id="UP000269041"/>
    </source>
</evidence>
<dbReference type="AlphaFoldDB" id="A0A3R9EGI2"/>
<dbReference type="PANTHER" id="PTHR46796">
    <property type="entry name" value="HTH-TYPE TRANSCRIPTIONAL ACTIVATOR RHAS-RELATED"/>
    <property type="match status" value="1"/>
</dbReference>
<keyword evidence="2" id="KW-0238">DNA-binding</keyword>
<keyword evidence="6" id="KW-1185">Reference proteome</keyword>
<keyword evidence="1" id="KW-0805">Transcription regulation</keyword>
<dbReference type="InterPro" id="IPR050204">
    <property type="entry name" value="AraC_XylS_family_regulators"/>
</dbReference>
<dbReference type="EMBL" id="RSFA01000041">
    <property type="protein sequence ID" value="RSD31118.1"/>
    <property type="molecule type" value="Genomic_DNA"/>
</dbReference>
<evidence type="ECO:0000256" key="3">
    <source>
        <dbReference type="ARBA" id="ARBA00023163"/>
    </source>
</evidence>
<dbReference type="RefSeq" id="WP_125321238.1">
    <property type="nucleotide sequence ID" value="NZ_AP024890.1"/>
</dbReference>
<keyword evidence="3" id="KW-0804">Transcription</keyword>
<name>A0A3R9EGI2_9VIBR</name>
<feature type="domain" description="HTH araC/xylS-type" evidence="4">
    <location>
        <begin position="151"/>
        <end position="248"/>
    </location>
</feature>
<dbReference type="InterPro" id="IPR014710">
    <property type="entry name" value="RmlC-like_jellyroll"/>
</dbReference>
<dbReference type="PROSITE" id="PS01124">
    <property type="entry name" value="HTH_ARAC_FAMILY_2"/>
    <property type="match status" value="1"/>
</dbReference>
<dbReference type="GO" id="GO:0003700">
    <property type="term" value="F:DNA-binding transcription factor activity"/>
    <property type="evidence" value="ECO:0007669"/>
    <property type="project" value="InterPro"/>
</dbReference>
<accession>A0A3R9EGI2</accession>
<evidence type="ECO:0000256" key="1">
    <source>
        <dbReference type="ARBA" id="ARBA00023015"/>
    </source>
</evidence>
<dbReference type="InterPro" id="IPR009057">
    <property type="entry name" value="Homeodomain-like_sf"/>
</dbReference>
<dbReference type="Proteomes" id="UP000269041">
    <property type="component" value="Unassembled WGS sequence"/>
</dbReference>
<dbReference type="Gene3D" id="1.10.10.60">
    <property type="entry name" value="Homeodomain-like"/>
    <property type="match status" value="2"/>
</dbReference>
<evidence type="ECO:0000259" key="4">
    <source>
        <dbReference type="PROSITE" id="PS01124"/>
    </source>
</evidence>
<sequence length="248" mass="27917">MQTTVFHQEHNSVLENSLTIRAYTHQRLGHTHDYHQLVLPILGVIDIELEGYKGSVSVGECVIIAAGICHHFRAHESSRFVVADLDELPANISDMESSIFPISAPLLSYLSFVESQLQHRVSDHIEKSMVSMFMQLICEQTVDKRIDHRIRTVLQVIDSGLDADISIDSLAAVACLSSTQFKKLFKRSTGLSVMQYVTQQRMEKAKALLTHTDTPVQLIAEKMGYADVSAFSRRFSLSFGLSPRELRR</sequence>
<evidence type="ECO:0000256" key="2">
    <source>
        <dbReference type="ARBA" id="ARBA00023125"/>
    </source>
</evidence>